<evidence type="ECO:0000256" key="6">
    <source>
        <dbReference type="ARBA" id="ARBA00048741"/>
    </source>
</evidence>
<gene>
    <name evidence="10" type="ORF">IEN85_16485</name>
</gene>
<dbReference type="Gene3D" id="3.60.20.10">
    <property type="entry name" value="Glutamine Phosphoribosylpyrophosphate, subunit 1, domain 1"/>
    <property type="match status" value="1"/>
</dbReference>
<name>A0A927FCW4_9BACT</name>
<dbReference type="SUPFAM" id="SSF56235">
    <property type="entry name" value="N-terminal nucleophile aminohydrolases (Ntn hydrolases)"/>
    <property type="match status" value="1"/>
</dbReference>
<comment type="caution">
    <text evidence="10">The sequence shown here is derived from an EMBL/GenBank/DDBJ whole genome shotgun (WGS) entry which is preliminary data.</text>
</comment>
<evidence type="ECO:0000259" key="8">
    <source>
        <dbReference type="Pfam" id="PF00733"/>
    </source>
</evidence>
<reference evidence="10" key="1">
    <citation type="submission" date="2020-09" db="EMBL/GenBank/DDBJ databases">
        <title>Pelagicoccus enzymogenes sp. nov. with an EPS production, isolated from marine sediment.</title>
        <authorList>
            <person name="Feng X."/>
        </authorList>
    </citation>
    <scope>NUCLEOTIDE SEQUENCE</scope>
    <source>
        <strain evidence="10">NFK12</strain>
    </source>
</reference>
<comment type="pathway">
    <text evidence="1">Amino-acid biosynthesis; L-asparagine biosynthesis; L-asparagine from L-aspartate (L-Gln route): step 1/1.</text>
</comment>
<dbReference type="Pfam" id="PF00733">
    <property type="entry name" value="Asn_synthase"/>
    <property type="match status" value="1"/>
</dbReference>
<dbReference type="GO" id="GO:0004066">
    <property type="term" value="F:asparagine synthase (glutamine-hydrolyzing) activity"/>
    <property type="evidence" value="ECO:0007669"/>
    <property type="project" value="UniProtKB-EC"/>
</dbReference>
<evidence type="ECO:0000256" key="3">
    <source>
        <dbReference type="ARBA" id="ARBA00012737"/>
    </source>
</evidence>
<dbReference type="Proteomes" id="UP000622317">
    <property type="component" value="Unassembled WGS sequence"/>
</dbReference>
<keyword evidence="11" id="KW-1185">Reference proteome</keyword>
<evidence type="ECO:0000313" key="10">
    <source>
        <dbReference type="EMBL" id="MBD5781098.1"/>
    </source>
</evidence>
<dbReference type="InterPro" id="IPR014729">
    <property type="entry name" value="Rossmann-like_a/b/a_fold"/>
</dbReference>
<dbReference type="PANTHER" id="PTHR43284:SF1">
    <property type="entry name" value="ASPARAGINE SYNTHETASE"/>
    <property type="match status" value="1"/>
</dbReference>
<dbReference type="Pfam" id="PF13537">
    <property type="entry name" value="GATase_7"/>
    <property type="match status" value="1"/>
</dbReference>
<feature type="binding site" evidence="7">
    <location>
        <position position="74"/>
    </location>
    <ligand>
        <name>L-glutamine</name>
        <dbReference type="ChEBI" id="CHEBI:58359"/>
    </ligand>
</feature>
<dbReference type="PIRSF" id="PIRSF001589">
    <property type="entry name" value="Asn_synthetase_glu-h"/>
    <property type="match status" value="1"/>
</dbReference>
<evidence type="ECO:0000256" key="1">
    <source>
        <dbReference type="ARBA" id="ARBA00005187"/>
    </source>
</evidence>
<proteinExistence type="inferred from homology"/>
<dbReference type="InterPro" id="IPR006426">
    <property type="entry name" value="Asn_synth_AEB"/>
</dbReference>
<keyword evidence="5 7" id="KW-0067">ATP-binding</keyword>
<dbReference type="GO" id="GO:0006529">
    <property type="term" value="P:asparagine biosynthetic process"/>
    <property type="evidence" value="ECO:0007669"/>
    <property type="project" value="InterPro"/>
</dbReference>
<dbReference type="InterPro" id="IPR017932">
    <property type="entry name" value="GATase_2_dom"/>
</dbReference>
<feature type="domain" description="Glutamine amidotransferase type-2" evidence="9">
    <location>
        <begin position="45"/>
        <end position="139"/>
    </location>
</feature>
<evidence type="ECO:0000256" key="5">
    <source>
        <dbReference type="ARBA" id="ARBA00022840"/>
    </source>
</evidence>
<dbReference type="GO" id="GO:0005524">
    <property type="term" value="F:ATP binding"/>
    <property type="evidence" value="ECO:0007669"/>
    <property type="project" value="UniProtKB-KW"/>
</dbReference>
<accession>A0A927FCW4</accession>
<keyword evidence="4 7" id="KW-0547">Nucleotide-binding</keyword>
<evidence type="ECO:0000256" key="7">
    <source>
        <dbReference type="PIRSR" id="PIRSR001589-2"/>
    </source>
</evidence>
<feature type="domain" description="Asparagine synthetase" evidence="8">
    <location>
        <begin position="216"/>
        <end position="538"/>
    </location>
</feature>
<evidence type="ECO:0000313" key="11">
    <source>
        <dbReference type="Proteomes" id="UP000622317"/>
    </source>
</evidence>
<dbReference type="EC" id="6.3.5.4" evidence="3"/>
<dbReference type="Gene3D" id="3.40.50.620">
    <property type="entry name" value="HUPs"/>
    <property type="match status" value="2"/>
</dbReference>
<dbReference type="SUPFAM" id="SSF52402">
    <property type="entry name" value="Adenine nucleotide alpha hydrolases-like"/>
    <property type="match status" value="1"/>
</dbReference>
<comment type="catalytic activity">
    <reaction evidence="6">
        <text>L-aspartate + L-glutamine + ATP + H2O = L-asparagine + L-glutamate + AMP + diphosphate + H(+)</text>
        <dbReference type="Rhea" id="RHEA:12228"/>
        <dbReference type="ChEBI" id="CHEBI:15377"/>
        <dbReference type="ChEBI" id="CHEBI:15378"/>
        <dbReference type="ChEBI" id="CHEBI:29985"/>
        <dbReference type="ChEBI" id="CHEBI:29991"/>
        <dbReference type="ChEBI" id="CHEBI:30616"/>
        <dbReference type="ChEBI" id="CHEBI:33019"/>
        <dbReference type="ChEBI" id="CHEBI:58048"/>
        <dbReference type="ChEBI" id="CHEBI:58359"/>
        <dbReference type="ChEBI" id="CHEBI:456215"/>
        <dbReference type="EC" id="6.3.5.4"/>
    </reaction>
</comment>
<dbReference type="InterPro" id="IPR029055">
    <property type="entry name" value="Ntn_hydrolases_N"/>
</dbReference>
<evidence type="ECO:0000259" key="9">
    <source>
        <dbReference type="Pfam" id="PF13537"/>
    </source>
</evidence>
<dbReference type="AlphaFoldDB" id="A0A927FCW4"/>
<dbReference type="InterPro" id="IPR001962">
    <property type="entry name" value="Asn_synthase"/>
</dbReference>
<dbReference type="InterPro" id="IPR051786">
    <property type="entry name" value="ASN_synthetase/amidase"/>
</dbReference>
<evidence type="ECO:0000256" key="2">
    <source>
        <dbReference type="ARBA" id="ARBA00005752"/>
    </source>
</evidence>
<dbReference type="PANTHER" id="PTHR43284">
    <property type="entry name" value="ASPARAGINE SYNTHETASE (GLUTAMINE-HYDROLYZING)"/>
    <property type="match status" value="1"/>
</dbReference>
<protein>
    <recommendedName>
        <fullName evidence="3">asparagine synthase (glutamine-hydrolyzing)</fullName>
        <ecNumber evidence="3">6.3.5.4</ecNumber>
    </recommendedName>
</protein>
<dbReference type="EMBL" id="JACYFG010000040">
    <property type="protein sequence ID" value="MBD5781098.1"/>
    <property type="molecule type" value="Genomic_DNA"/>
</dbReference>
<evidence type="ECO:0000256" key="4">
    <source>
        <dbReference type="ARBA" id="ARBA00022741"/>
    </source>
</evidence>
<sequence>MEPAPEIEFDVGRSWFRSEGVSCRFSGTSTGLAFGRERSTFDVDWIVVGGGRIDNRRELEELLVCSKREKPVEDCELVWMAYRKWGDLFAHRILGDFAFCIVDHLENQVLLVRDVVGAKSLFYSIDGETLLFGSSFEELVGQRRGTFELDPRWLAASSTRCYGPKSLELTACVGVAQVPPASIVRFSDGRVHKSRYWQLEPGEDSSLSDSDCLEGFRERFLSSVKLRLGRADRTGFELSAGLDSSSIVAAAIACGFSPKQVHSYSHVLSERSSERAGDYGREFELVESNVRHFGIPSPCQIHQDGGGFIDFLSASSSGMGGGLWNQWGVYSRALYEKAGAAGIHCLLSGAGGDDLVSTANALIYRDWFRSGDWIRFARELMLDSRLTSTRQRLARLASSLMPLSSFKRRSRSNYLLGGNQFLSDSILSKDIVTELLEESSSYYASLDFSGKRIFGVSEGFLASGRLPGSCEVASRFGIEVRYPMLDRTLMEFCMKLPLRLLRRDGFGRYPLRKAMPELPSRIRWGELKQVPAIPWVADYFRSSGREVRNYVRDLEKSGIDLSWLNLTEFREAALGLEDLDPVGRYRFMQSLGISVMLRRYARA</sequence>
<organism evidence="10 11">
    <name type="scientific">Pelagicoccus enzymogenes</name>
    <dbReference type="NCBI Taxonomy" id="2773457"/>
    <lineage>
        <taxon>Bacteria</taxon>
        <taxon>Pseudomonadati</taxon>
        <taxon>Verrucomicrobiota</taxon>
        <taxon>Opitutia</taxon>
        <taxon>Puniceicoccales</taxon>
        <taxon>Pelagicoccaceae</taxon>
        <taxon>Pelagicoccus</taxon>
    </lineage>
</organism>
<comment type="similarity">
    <text evidence="2">Belongs to the asparagine synthetase family.</text>
</comment>